<gene>
    <name evidence="1" type="ORF">TBH_C1335</name>
</gene>
<dbReference type="Proteomes" id="UP000031631">
    <property type="component" value="Chromosome"/>
</dbReference>
<dbReference type="AlphaFoldDB" id="A0A7U6JIH9"/>
<dbReference type="KEGG" id="tbn:TBH_C1335"/>
<reference evidence="1 2" key="1">
    <citation type="journal article" date="2014" name="PLoS ONE">
        <title>Physiological and genomic features of a novel sulfur-oxidizing gammaproteobacterium belonging to a previously uncultivated symbiotic lineage isolated from a hydrothermal vent.</title>
        <authorList>
            <person name="Nunoura T."/>
            <person name="Takaki Y."/>
            <person name="Kazama H."/>
            <person name="Kakuta J."/>
            <person name="Shimamura S."/>
            <person name="Makita H."/>
            <person name="Hirai M."/>
            <person name="Miyazaki M."/>
            <person name="Takai K."/>
        </authorList>
    </citation>
    <scope>NUCLEOTIDE SEQUENCE [LARGE SCALE GENOMIC DNA]</scope>
    <source>
        <strain evidence="1 2">Hiromi1</strain>
    </source>
</reference>
<dbReference type="EMBL" id="AP012273">
    <property type="protein sequence ID" value="BAO44260.1"/>
    <property type="molecule type" value="Genomic_DNA"/>
</dbReference>
<accession>A0A7U6JIH9</accession>
<keyword evidence="2" id="KW-1185">Reference proteome</keyword>
<name>A0A7U6JIH9_9GAMM</name>
<evidence type="ECO:0000313" key="2">
    <source>
        <dbReference type="Proteomes" id="UP000031631"/>
    </source>
</evidence>
<protein>
    <submittedName>
        <fullName evidence="1">Uncharacterized protein</fullName>
    </submittedName>
</protein>
<sequence length="111" mass="12390">MEERGFQIYYCDFVHDSSISSSKPEFLAADRLVPLAEHLLAAQDNYLGVLDAHDNILQFYVSGKDMVVELLYPEGKGMMQCKLPLDEGMKLLGSLPDEFSEELLPGATYIG</sequence>
<proteinExistence type="predicted"/>
<evidence type="ECO:0000313" key="1">
    <source>
        <dbReference type="EMBL" id="BAO44260.1"/>
    </source>
</evidence>
<organism evidence="1 2">
    <name type="scientific">Thiolapillus brandeum</name>
    <dbReference type="NCBI Taxonomy" id="1076588"/>
    <lineage>
        <taxon>Bacteria</taxon>
        <taxon>Pseudomonadati</taxon>
        <taxon>Pseudomonadota</taxon>
        <taxon>Gammaproteobacteria</taxon>
        <taxon>Chromatiales</taxon>
        <taxon>Sedimenticolaceae</taxon>
        <taxon>Thiolapillus</taxon>
    </lineage>
</organism>